<dbReference type="SUPFAM" id="SSF53067">
    <property type="entry name" value="Actin-like ATPase domain"/>
    <property type="match status" value="2"/>
</dbReference>
<evidence type="ECO:0000313" key="18">
    <source>
        <dbReference type="Proteomes" id="UP000541810"/>
    </source>
</evidence>
<feature type="binding site" evidence="16">
    <location>
        <position position="128"/>
    </location>
    <ligand>
        <name>K(+)</name>
        <dbReference type="ChEBI" id="CHEBI:29103"/>
    </ligand>
</feature>
<keyword evidence="13 16" id="KW-0173">Coenzyme A biosynthesis</keyword>
<feature type="binding site" evidence="16">
    <location>
        <position position="131"/>
    </location>
    <ligand>
        <name>ATP</name>
        <dbReference type="ChEBI" id="CHEBI:30616"/>
    </ligand>
</feature>
<feature type="binding site" evidence="16">
    <location>
        <begin position="10"/>
        <end position="17"/>
    </location>
    <ligand>
        <name>ATP</name>
        <dbReference type="ChEBI" id="CHEBI:30616"/>
    </ligand>
</feature>
<reference evidence="17 18" key="1">
    <citation type="submission" date="2020-08" db="EMBL/GenBank/DDBJ databases">
        <title>Genomic Encyclopedia of Type Strains, Phase IV (KMG-IV): sequencing the most valuable type-strain genomes for metagenomic binning, comparative biology and taxonomic classification.</title>
        <authorList>
            <person name="Goeker M."/>
        </authorList>
    </citation>
    <scope>NUCLEOTIDE SEQUENCE [LARGE SCALE GENOMIC DNA]</scope>
    <source>
        <strain evidence="17 18">DSM 103725</strain>
    </source>
</reference>
<keyword evidence="8 16" id="KW-0808">Transferase</keyword>
<evidence type="ECO:0000256" key="12">
    <source>
        <dbReference type="ARBA" id="ARBA00022958"/>
    </source>
</evidence>
<gene>
    <name evidence="16" type="primary">coaX</name>
    <name evidence="17" type="ORF">HNQ40_000727</name>
</gene>
<organism evidence="17 18">
    <name type="scientific">Algisphaera agarilytica</name>
    <dbReference type="NCBI Taxonomy" id="1385975"/>
    <lineage>
        <taxon>Bacteria</taxon>
        <taxon>Pseudomonadati</taxon>
        <taxon>Planctomycetota</taxon>
        <taxon>Phycisphaerae</taxon>
        <taxon>Phycisphaerales</taxon>
        <taxon>Phycisphaeraceae</taxon>
        <taxon>Algisphaera</taxon>
    </lineage>
</organism>
<dbReference type="GO" id="GO:0005737">
    <property type="term" value="C:cytoplasm"/>
    <property type="evidence" value="ECO:0007669"/>
    <property type="project" value="UniProtKB-SubCell"/>
</dbReference>
<dbReference type="InterPro" id="IPR043129">
    <property type="entry name" value="ATPase_NBD"/>
</dbReference>
<feature type="binding site" evidence="16">
    <location>
        <position position="183"/>
    </location>
    <ligand>
        <name>substrate</name>
    </ligand>
</feature>
<protein>
    <recommendedName>
        <fullName evidence="15 16">Type III pantothenate kinase</fullName>
        <ecNumber evidence="6 16">2.7.1.33</ecNumber>
    </recommendedName>
    <alternativeName>
        <fullName evidence="16">PanK-III</fullName>
    </alternativeName>
    <alternativeName>
        <fullName evidence="16">Pantothenic acid kinase</fullName>
    </alternativeName>
</protein>
<dbReference type="GO" id="GO:0005524">
    <property type="term" value="F:ATP binding"/>
    <property type="evidence" value="ECO:0007669"/>
    <property type="project" value="UniProtKB-UniRule"/>
</dbReference>
<comment type="cofactor">
    <cofactor evidence="16">
        <name>NH4(+)</name>
        <dbReference type="ChEBI" id="CHEBI:28938"/>
    </cofactor>
    <cofactor evidence="16">
        <name>K(+)</name>
        <dbReference type="ChEBI" id="CHEBI:29103"/>
    </cofactor>
    <text evidence="16">A monovalent cation. Ammonium or potassium.</text>
</comment>
<keyword evidence="18" id="KW-1185">Reference proteome</keyword>
<comment type="caution">
    <text evidence="16">Lacks conserved residue(s) required for the propagation of feature annotation.</text>
</comment>
<keyword evidence="11 16" id="KW-0067">ATP-binding</keyword>
<evidence type="ECO:0000256" key="6">
    <source>
        <dbReference type="ARBA" id="ARBA00012102"/>
    </source>
</evidence>
<name>A0A7X0H448_9BACT</name>
<dbReference type="Gene3D" id="3.30.420.40">
    <property type="match status" value="2"/>
</dbReference>
<evidence type="ECO:0000256" key="4">
    <source>
        <dbReference type="ARBA" id="ARBA00005225"/>
    </source>
</evidence>
<comment type="pathway">
    <text evidence="4 16">Cofactor biosynthesis; coenzyme A biosynthesis; CoA from (R)-pantothenate: step 1/5.</text>
</comment>
<dbReference type="GO" id="GO:0015937">
    <property type="term" value="P:coenzyme A biosynthetic process"/>
    <property type="evidence" value="ECO:0007669"/>
    <property type="project" value="UniProtKB-UniRule"/>
</dbReference>
<dbReference type="CDD" id="cd24015">
    <property type="entry name" value="ASKHA_NBD_PanK-III"/>
    <property type="match status" value="1"/>
</dbReference>
<evidence type="ECO:0000256" key="8">
    <source>
        <dbReference type="ARBA" id="ARBA00022679"/>
    </source>
</evidence>
<dbReference type="Pfam" id="PF03309">
    <property type="entry name" value="Pan_kinase"/>
    <property type="match status" value="1"/>
</dbReference>
<feature type="active site" description="Proton acceptor" evidence="16">
    <location>
        <position position="108"/>
    </location>
</feature>
<sequence length="260" mass="27849">MSEVNLLAVSVGNTRTRIGGFVDGKLAETATFVNDRNGKITDAIDRAYAPLRGKDDAVVLLSSVNPTIAEPIQKTLAAHLGREVHLAERDFNIPIGRQLDPEAMVGEDRLLNAAAAYDVLKQTCVVVDAGTAITVDFVDGAGTFHGGAIAPGAQLMLDSLNQRTAQLPDVEFDRPENVIGHNTIEAMKVGVFHGLRGMVRELVEQFAEHAGQFPLVVATGGDAPLLFQDYDLIDRIAPDLTLMGLAATLRIAREQADEAQ</sequence>
<comment type="subunit">
    <text evidence="5 16">Homodimer.</text>
</comment>
<keyword evidence="12 16" id="KW-0630">Potassium</keyword>
<dbReference type="InterPro" id="IPR004619">
    <property type="entry name" value="Type_III_PanK"/>
</dbReference>
<feature type="binding site" evidence="16">
    <location>
        <begin position="106"/>
        <end position="109"/>
    </location>
    <ligand>
        <name>substrate</name>
    </ligand>
</feature>
<evidence type="ECO:0000313" key="17">
    <source>
        <dbReference type="EMBL" id="MBB6428921.1"/>
    </source>
</evidence>
<dbReference type="HAMAP" id="MF_01274">
    <property type="entry name" value="Pantothen_kinase_3"/>
    <property type="match status" value="1"/>
</dbReference>
<evidence type="ECO:0000256" key="11">
    <source>
        <dbReference type="ARBA" id="ARBA00022840"/>
    </source>
</evidence>
<evidence type="ECO:0000256" key="7">
    <source>
        <dbReference type="ARBA" id="ARBA00022490"/>
    </source>
</evidence>
<dbReference type="Proteomes" id="UP000541810">
    <property type="component" value="Unassembled WGS sequence"/>
</dbReference>
<dbReference type="GO" id="GO:0046872">
    <property type="term" value="F:metal ion binding"/>
    <property type="evidence" value="ECO:0007669"/>
    <property type="project" value="UniProtKB-KW"/>
</dbReference>
<evidence type="ECO:0000256" key="9">
    <source>
        <dbReference type="ARBA" id="ARBA00022741"/>
    </source>
</evidence>
<evidence type="ECO:0000256" key="5">
    <source>
        <dbReference type="ARBA" id="ARBA00011738"/>
    </source>
</evidence>
<evidence type="ECO:0000256" key="10">
    <source>
        <dbReference type="ARBA" id="ARBA00022777"/>
    </source>
</evidence>
<dbReference type="EMBL" id="JACHGY010000001">
    <property type="protein sequence ID" value="MBB6428921.1"/>
    <property type="molecule type" value="Genomic_DNA"/>
</dbReference>
<comment type="similarity">
    <text evidence="14 16">Belongs to the type III pantothenate kinase family.</text>
</comment>
<dbReference type="EC" id="2.7.1.33" evidence="6 16"/>
<evidence type="ECO:0000256" key="3">
    <source>
        <dbReference type="ARBA" id="ARBA00004496"/>
    </source>
</evidence>
<dbReference type="PANTHER" id="PTHR34265:SF1">
    <property type="entry name" value="TYPE III PANTOTHENATE KINASE"/>
    <property type="match status" value="1"/>
</dbReference>
<dbReference type="NCBIfam" id="TIGR00671">
    <property type="entry name" value="baf"/>
    <property type="match status" value="1"/>
</dbReference>
<evidence type="ECO:0000256" key="1">
    <source>
        <dbReference type="ARBA" id="ARBA00001206"/>
    </source>
</evidence>
<evidence type="ECO:0000256" key="13">
    <source>
        <dbReference type="ARBA" id="ARBA00022993"/>
    </source>
</evidence>
<dbReference type="RefSeq" id="WP_184676481.1">
    <property type="nucleotide sequence ID" value="NZ_JACHGY010000001.1"/>
</dbReference>
<comment type="subcellular location">
    <subcellularLocation>
        <location evidence="3 16">Cytoplasm</location>
    </subcellularLocation>
</comment>
<keyword evidence="10 16" id="KW-0418">Kinase</keyword>
<evidence type="ECO:0000256" key="15">
    <source>
        <dbReference type="ARBA" id="ARBA00040883"/>
    </source>
</evidence>
<comment type="catalytic activity">
    <reaction evidence="1 16">
        <text>(R)-pantothenate + ATP = (R)-4'-phosphopantothenate + ADP + H(+)</text>
        <dbReference type="Rhea" id="RHEA:16373"/>
        <dbReference type="ChEBI" id="CHEBI:10986"/>
        <dbReference type="ChEBI" id="CHEBI:15378"/>
        <dbReference type="ChEBI" id="CHEBI:29032"/>
        <dbReference type="ChEBI" id="CHEBI:30616"/>
        <dbReference type="ChEBI" id="CHEBI:456216"/>
        <dbReference type="EC" id="2.7.1.33"/>
    </reaction>
</comment>
<dbReference type="AlphaFoldDB" id="A0A7X0H448"/>
<dbReference type="GO" id="GO:0004594">
    <property type="term" value="F:pantothenate kinase activity"/>
    <property type="evidence" value="ECO:0007669"/>
    <property type="project" value="UniProtKB-UniRule"/>
</dbReference>
<accession>A0A7X0H448</accession>
<keyword evidence="7 16" id="KW-0963">Cytoplasm</keyword>
<comment type="cofactor">
    <cofactor evidence="2">
        <name>K(+)</name>
        <dbReference type="ChEBI" id="CHEBI:29103"/>
    </cofactor>
</comment>
<comment type="function">
    <text evidence="16">Catalyzes the phosphorylation of pantothenate (Pan), the first step in CoA biosynthesis.</text>
</comment>
<proteinExistence type="inferred from homology"/>
<dbReference type="UniPathway" id="UPA00241">
    <property type="reaction ID" value="UER00352"/>
</dbReference>
<evidence type="ECO:0000256" key="16">
    <source>
        <dbReference type="HAMAP-Rule" id="MF_01274"/>
    </source>
</evidence>
<keyword evidence="16" id="KW-0479">Metal-binding</keyword>
<comment type="caution">
    <text evidence="17">The sequence shown here is derived from an EMBL/GenBank/DDBJ whole genome shotgun (WGS) entry which is preliminary data.</text>
</comment>
<evidence type="ECO:0000256" key="14">
    <source>
        <dbReference type="ARBA" id="ARBA00038036"/>
    </source>
</evidence>
<keyword evidence="9 16" id="KW-0547">Nucleotide-binding</keyword>
<evidence type="ECO:0000256" key="2">
    <source>
        <dbReference type="ARBA" id="ARBA00001958"/>
    </source>
</evidence>
<dbReference type="PANTHER" id="PTHR34265">
    <property type="entry name" value="TYPE III PANTOTHENATE KINASE"/>
    <property type="match status" value="1"/>
</dbReference>